<dbReference type="AlphaFoldDB" id="A0A165ZXJ2"/>
<dbReference type="SUPFAM" id="SSF144232">
    <property type="entry name" value="HIT/MYND zinc finger-like"/>
    <property type="match status" value="1"/>
</dbReference>
<keyword evidence="3" id="KW-0862">Zinc</keyword>
<dbReference type="Proteomes" id="UP000076798">
    <property type="component" value="Unassembled WGS sequence"/>
</dbReference>
<dbReference type="Gene3D" id="6.10.140.2220">
    <property type="match status" value="1"/>
</dbReference>
<feature type="region of interest" description="Disordered" evidence="5">
    <location>
        <begin position="42"/>
        <end position="88"/>
    </location>
</feature>
<evidence type="ECO:0000256" key="5">
    <source>
        <dbReference type="SAM" id="MobiDB-lite"/>
    </source>
</evidence>
<dbReference type="PROSITE" id="PS01360">
    <property type="entry name" value="ZF_MYND_1"/>
    <property type="match status" value="1"/>
</dbReference>
<evidence type="ECO:0000256" key="2">
    <source>
        <dbReference type="ARBA" id="ARBA00022771"/>
    </source>
</evidence>
<sequence>MRAAAIDFFNHRQKAQKQWAPMIESLGKYKEVTDENQRANKFKGLTYEEKDLTPERKPDKDLVNEQIPSAIPEPPKAEGTTHREDQFLTDIPTKEPRCTWCHRHSMGLKKCANCGEAKYCNKECQSRHWKLSHKRECVSPEINV</sequence>
<reference evidence="7 8" key="1">
    <citation type="journal article" date="2016" name="Mol. Biol. Evol.">
        <title>Comparative Genomics of Early-Diverging Mushroom-Forming Fungi Provides Insights into the Origins of Lignocellulose Decay Capabilities.</title>
        <authorList>
            <person name="Nagy L.G."/>
            <person name="Riley R."/>
            <person name="Tritt A."/>
            <person name="Adam C."/>
            <person name="Daum C."/>
            <person name="Floudas D."/>
            <person name="Sun H."/>
            <person name="Yadav J.S."/>
            <person name="Pangilinan J."/>
            <person name="Larsson K.H."/>
            <person name="Matsuura K."/>
            <person name="Barry K."/>
            <person name="Labutti K."/>
            <person name="Kuo R."/>
            <person name="Ohm R.A."/>
            <person name="Bhattacharya S.S."/>
            <person name="Shirouzu T."/>
            <person name="Yoshinaga Y."/>
            <person name="Martin F.M."/>
            <person name="Grigoriev I.V."/>
            <person name="Hibbett D.S."/>
        </authorList>
    </citation>
    <scope>NUCLEOTIDE SEQUENCE [LARGE SCALE GENOMIC DNA]</scope>
    <source>
        <strain evidence="7 8">HHB10207 ss-3</strain>
    </source>
</reference>
<feature type="compositionally biased region" description="Basic and acidic residues" evidence="5">
    <location>
        <begin position="75"/>
        <end position="88"/>
    </location>
</feature>
<evidence type="ECO:0000256" key="1">
    <source>
        <dbReference type="ARBA" id="ARBA00022723"/>
    </source>
</evidence>
<keyword evidence="1" id="KW-0479">Metal-binding</keyword>
<evidence type="ECO:0000256" key="4">
    <source>
        <dbReference type="PROSITE-ProRule" id="PRU00134"/>
    </source>
</evidence>
<evidence type="ECO:0000259" key="6">
    <source>
        <dbReference type="PROSITE" id="PS50865"/>
    </source>
</evidence>
<feature type="compositionally biased region" description="Basic and acidic residues" evidence="5">
    <location>
        <begin position="46"/>
        <end position="63"/>
    </location>
</feature>
<dbReference type="EMBL" id="KV428167">
    <property type="protein sequence ID" value="KZT34739.1"/>
    <property type="molecule type" value="Genomic_DNA"/>
</dbReference>
<evidence type="ECO:0000313" key="8">
    <source>
        <dbReference type="Proteomes" id="UP000076798"/>
    </source>
</evidence>
<dbReference type="Pfam" id="PF01753">
    <property type="entry name" value="zf-MYND"/>
    <property type="match status" value="1"/>
</dbReference>
<dbReference type="PROSITE" id="PS50865">
    <property type="entry name" value="ZF_MYND_2"/>
    <property type="match status" value="1"/>
</dbReference>
<evidence type="ECO:0000256" key="3">
    <source>
        <dbReference type="ARBA" id="ARBA00022833"/>
    </source>
</evidence>
<dbReference type="OrthoDB" id="341421at2759"/>
<feature type="domain" description="MYND-type" evidence="6">
    <location>
        <begin position="98"/>
        <end position="137"/>
    </location>
</feature>
<proteinExistence type="predicted"/>
<name>A0A165ZXJ2_9AGAM</name>
<protein>
    <recommendedName>
        <fullName evidence="6">MYND-type domain-containing protein</fullName>
    </recommendedName>
</protein>
<evidence type="ECO:0000313" key="7">
    <source>
        <dbReference type="EMBL" id="KZT34739.1"/>
    </source>
</evidence>
<keyword evidence="8" id="KW-1185">Reference proteome</keyword>
<keyword evidence="2 4" id="KW-0863">Zinc-finger</keyword>
<accession>A0A165ZXJ2</accession>
<dbReference type="InterPro" id="IPR002893">
    <property type="entry name" value="Znf_MYND"/>
</dbReference>
<dbReference type="GO" id="GO:0008270">
    <property type="term" value="F:zinc ion binding"/>
    <property type="evidence" value="ECO:0007669"/>
    <property type="project" value="UniProtKB-KW"/>
</dbReference>
<organism evidence="7 8">
    <name type="scientific">Sistotremastrum suecicum HHB10207 ss-3</name>
    <dbReference type="NCBI Taxonomy" id="1314776"/>
    <lineage>
        <taxon>Eukaryota</taxon>
        <taxon>Fungi</taxon>
        <taxon>Dikarya</taxon>
        <taxon>Basidiomycota</taxon>
        <taxon>Agaricomycotina</taxon>
        <taxon>Agaricomycetes</taxon>
        <taxon>Sistotremastrales</taxon>
        <taxon>Sistotremastraceae</taxon>
        <taxon>Sistotremastrum</taxon>
    </lineage>
</organism>
<gene>
    <name evidence="7" type="ORF">SISSUDRAFT_247906</name>
</gene>